<accession>A0A6B3SQK9</accession>
<dbReference type="PANTHER" id="PTHR44757:SF2">
    <property type="entry name" value="BIOFILM ARCHITECTURE MAINTENANCE PROTEIN MBAA"/>
    <property type="match status" value="1"/>
</dbReference>
<dbReference type="Pfam" id="PF00990">
    <property type="entry name" value="GGDEF"/>
    <property type="match status" value="1"/>
</dbReference>
<feature type="domain" description="PAC" evidence="2">
    <location>
        <begin position="437"/>
        <end position="489"/>
    </location>
</feature>
<proteinExistence type="predicted"/>
<evidence type="ECO:0000259" key="3">
    <source>
        <dbReference type="PROSITE" id="PS50883"/>
    </source>
</evidence>
<dbReference type="InterPro" id="IPR029787">
    <property type="entry name" value="Nucleotide_cyclase"/>
</dbReference>
<dbReference type="Gene3D" id="3.30.450.20">
    <property type="entry name" value="PAS domain"/>
    <property type="match status" value="2"/>
</dbReference>
<dbReference type="SMART" id="SM00086">
    <property type="entry name" value="PAC"/>
    <property type="match status" value="1"/>
</dbReference>
<dbReference type="InterPro" id="IPR052155">
    <property type="entry name" value="Biofilm_reg_signaling"/>
</dbReference>
<dbReference type="AlphaFoldDB" id="A0A6B3SQK9"/>
<feature type="domain" description="GGDEF" evidence="4">
    <location>
        <begin position="528"/>
        <end position="662"/>
    </location>
</feature>
<dbReference type="InterPro" id="IPR001610">
    <property type="entry name" value="PAC"/>
</dbReference>
<dbReference type="Pfam" id="PF13426">
    <property type="entry name" value="PAS_9"/>
    <property type="match status" value="1"/>
</dbReference>
<dbReference type="CDD" id="cd01949">
    <property type="entry name" value="GGDEF"/>
    <property type="match status" value="1"/>
</dbReference>
<sequence length="943" mass="103695">MHRTRERTMSQATTWPIRTLLTRLVLACLLPAIVGAILLFIYEYQDGLAQQRKNTIQTARAMALAVDNHLLKAQALAQTLSTSHNLAARNLAGFHEEARAAITLSGLGTNVVLRDAAGRQVLNTAIAFGGALPGQPDPEHVRGVFATARPTFSDVFISPVYKRPIMSVDVPVFLDGKVAYALGVGILPKDFNTLVKSQGLPEEWMAAVLDGTGTIAGRTHLPEKFVGEKANERLVHTLLSAAEGTVDATSREGIAVQTSFSRSAVTHWGVAIGIPHRLIQLDLLQTFSVLGLGASIVLLISLMLARSMSERIAHAVNALTGPALALGEGGAEPHPGARVKEVAQVAEVAEVAAAIDRAAALLQERADELAEAHRLGRFGTWHCDLATGELRISDSLKDILGQNIVSFATLRDTAFATGSWPQFEAAWHDAIRTGKSYDLEMQANHARGHPVWLNARGSPVRNDKGDVVAMQGMLQDITESKHAERLLSDSREKLRDAALHDFLTGLPNRGLVMEYCERLVAAARRGHGGGALLYIDIDRFKPINDLYGHDTGDRVLQEVAQRLRQSTRQEDLVGRLGGDEFVIVLPHADGVRHRAETVAQHVLANISRPMRLNALELTVSPSIGISFFPEHADTVSSLIHAADLAMYQAKQTGRSNYQFYTPELDRRIEQALSVEARLRDAIGSDGLELHYQPVIDLKNGKVVGAEALLRLTGAFLDMGPDRFIPIAESAGLIGRLGEWVAIQACQQHVQWLRQGMTMTIAINVSPLQFRQRSFIDRLSEIIADTGMDPRHLEIEVTESAIMENVEDAVRILTRLKALGVKVALDDFGTGYSSLSSLTSLPLDKLKVDQSFVRRIERDEASRTVTEAIIGLGRSLRLNVHGEGIESEDALLYLEEHGCNQAQGYWFSKPLRAAEFTRWYHEQWEKKTSTEGWERVRRIWDPKR</sequence>
<dbReference type="Gene3D" id="3.30.70.270">
    <property type="match status" value="1"/>
</dbReference>
<feature type="domain" description="EAL" evidence="3">
    <location>
        <begin position="671"/>
        <end position="923"/>
    </location>
</feature>
<organism evidence="5 6">
    <name type="scientific">Noviherbaspirillum galbum</name>
    <dbReference type="NCBI Taxonomy" id="2709383"/>
    <lineage>
        <taxon>Bacteria</taxon>
        <taxon>Pseudomonadati</taxon>
        <taxon>Pseudomonadota</taxon>
        <taxon>Betaproteobacteria</taxon>
        <taxon>Burkholderiales</taxon>
        <taxon>Oxalobacteraceae</taxon>
        <taxon>Noviherbaspirillum</taxon>
    </lineage>
</organism>
<dbReference type="InterPro" id="IPR035919">
    <property type="entry name" value="EAL_sf"/>
</dbReference>
<dbReference type="SMART" id="SM00267">
    <property type="entry name" value="GGDEF"/>
    <property type="match status" value="1"/>
</dbReference>
<dbReference type="PROSITE" id="PS50883">
    <property type="entry name" value="EAL"/>
    <property type="match status" value="1"/>
</dbReference>
<dbReference type="CDD" id="cd18774">
    <property type="entry name" value="PDC2_HK_sensor"/>
    <property type="match status" value="1"/>
</dbReference>
<evidence type="ECO:0000313" key="5">
    <source>
        <dbReference type="EMBL" id="NEX61036.1"/>
    </source>
</evidence>
<dbReference type="GO" id="GO:0003824">
    <property type="term" value="F:catalytic activity"/>
    <property type="evidence" value="ECO:0007669"/>
    <property type="project" value="UniProtKB-ARBA"/>
</dbReference>
<keyword evidence="1" id="KW-0472">Membrane</keyword>
<dbReference type="Gene3D" id="3.20.20.450">
    <property type="entry name" value="EAL domain"/>
    <property type="match status" value="1"/>
</dbReference>
<dbReference type="SMART" id="SM00052">
    <property type="entry name" value="EAL"/>
    <property type="match status" value="1"/>
</dbReference>
<dbReference type="CDD" id="cd00130">
    <property type="entry name" value="PAS"/>
    <property type="match status" value="1"/>
</dbReference>
<dbReference type="NCBIfam" id="TIGR00254">
    <property type="entry name" value="GGDEF"/>
    <property type="match status" value="1"/>
</dbReference>
<dbReference type="CDD" id="cd18773">
    <property type="entry name" value="PDC1_HK_sensor"/>
    <property type="match status" value="1"/>
</dbReference>
<dbReference type="PROSITE" id="PS50887">
    <property type="entry name" value="GGDEF"/>
    <property type="match status" value="1"/>
</dbReference>
<gene>
    <name evidence="5" type="ORF">G3574_08100</name>
</gene>
<dbReference type="InterPro" id="IPR043128">
    <property type="entry name" value="Rev_trsase/Diguanyl_cyclase"/>
</dbReference>
<comment type="caution">
    <text evidence="5">The sequence shown here is derived from an EMBL/GenBank/DDBJ whole genome shotgun (WGS) entry which is preliminary data.</text>
</comment>
<keyword evidence="1" id="KW-1133">Transmembrane helix</keyword>
<evidence type="ECO:0000313" key="6">
    <source>
        <dbReference type="Proteomes" id="UP000482155"/>
    </source>
</evidence>
<evidence type="ECO:0000259" key="2">
    <source>
        <dbReference type="PROSITE" id="PS50113"/>
    </source>
</evidence>
<dbReference type="FunFam" id="3.30.70.270:FF:000001">
    <property type="entry name" value="Diguanylate cyclase domain protein"/>
    <property type="match status" value="1"/>
</dbReference>
<reference evidence="5 6" key="1">
    <citation type="submission" date="2020-02" db="EMBL/GenBank/DDBJ databases">
        <authorList>
            <person name="Kim M.K."/>
        </authorList>
    </citation>
    <scope>NUCLEOTIDE SEQUENCE [LARGE SCALE GENOMIC DNA]</scope>
    <source>
        <strain evidence="5 6">17J57-3</strain>
    </source>
</reference>
<keyword evidence="1" id="KW-0812">Transmembrane</keyword>
<dbReference type="InterPro" id="IPR000160">
    <property type="entry name" value="GGDEF_dom"/>
</dbReference>
<dbReference type="PANTHER" id="PTHR44757">
    <property type="entry name" value="DIGUANYLATE CYCLASE DGCP"/>
    <property type="match status" value="1"/>
</dbReference>
<dbReference type="NCBIfam" id="TIGR00229">
    <property type="entry name" value="sensory_box"/>
    <property type="match status" value="1"/>
</dbReference>
<evidence type="ECO:0000256" key="1">
    <source>
        <dbReference type="SAM" id="Phobius"/>
    </source>
</evidence>
<protein>
    <submittedName>
        <fullName evidence="5">EAL domain-containing protein</fullName>
    </submittedName>
</protein>
<dbReference type="SUPFAM" id="SSF141868">
    <property type="entry name" value="EAL domain-like"/>
    <property type="match status" value="1"/>
</dbReference>
<dbReference type="EMBL" id="JAAIVB010000026">
    <property type="protein sequence ID" value="NEX61036.1"/>
    <property type="molecule type" value="Genomic_DNA"/>
</dbReference>
<dbReference type="Proteomes" id="UP000482155">
    <property type="component" value="Unassembled WGS sequence"/>
</dbReference>
<dbReference type="InterPro" id="IPR035965">
    <property type="entry name" value="PAS-like_dom_sf"/>
</dbReference>
<dbReference type="InterPro" id="IPR000014">
    <property type="entry name" value="PAS"/>
</dbReference>
<dbReference type="CDD" id="cd01948">
    <property type="entry name" value="EAL"/>
    <property type="match status" value="1"/>
</dbReference>
<feature type="transmembrane region" description="Helical" evidence="1">
    <location>
        <begin position="20"/>
        <end position="42"/>
    </location>
</feature>
<dbReference type="RefSeq" id="WP_163961858.1">
    <property type="nucleotide sequence ID" value="NZ_JAAIVB010000026.1"/>
</dbReference>
<keyword evidence="6" id="KW-1185">Reference proteome</keyword>
<dbReference type="InterPro" id="IPR001633">
    <property type="entry name" value="EAL_dom"/>
</dbReference>
<dbReference type="SUPFAM" id="SSF55785">
    <property type="entry name" value="PYP-like sensor domain (PAS domain)"/>
    <property type="match status" value="1"/>
</dbReference>
<dbReference type="PROSITE" id="PS50113">
    <property type="entry name" value="PAC"/>
    <property type="match status" value="1"/>
</dbReference>
<evidence type="ECO:0000259" key="4">
    <source>
        <dbReference type="PROSITE" id="PS50887"/>
    </source>
</evidence>
<dbReference type="Pfam" id="PF00563">
    <property type="entry name" value="EAL"/>
    <property type="match status" value="1"/>
</dbReference>
<dbReference type="SUPFAM" id="SSF55073">
    <property type="entry name" value="Nucleotide cyclase"/>
    <property type="match status" value="1"/>
</dbReference>
<name>A0A6B3SQK9_9BURK</name>
<dbReference type="InterPro" id="IPR000700">
    <property type="entry name" value="PAS-assoc_C"/>
</dbReference>